<evidence type="ECO:0000256" key="1">
    <source>
        <dbReference type="ARBA" id="ARBA00022670"/>
    </source>
</evidence>
<evidence type="ECO:0000313" key="9">
    <source>
        <dbReference type="Proteomes" id="UP000177025"/>
    </source>
</evidence>
<dbReference type="AlphaFoldDB" id="A0A1F4UE85"/>
<name>A0A1F4UE85_UNCW3</name>
<keyword evidence="4" id="KW-0862">Zinc</keyword>
<dbReference type="PROSITE" id="PS01302">
    <property type="entry name" value="UPF0758"/>
    <property type="match status" value="1"/>
</dbReference>
<dbReference type="PANTHER" id="PTHR30471:SF3">
    <property type="entry name" value="UPF0758 PROTEIN YEES-RELATED"/>
    <property type="match status" value="1"/>
</dbReference>
<reference evidence="8 9" key="1">
    <citation type="journal article" date="2016" name="Nat. Commun.">
        <title>Thousands of microbial genomes shed light on interconnected biogeochemical processes in an aquifer system.</title>
        <authorList>
            <person name="Anantharaman K."/>
            <person name="Brown C.T."/>
            <person name="Hug L.A."/>
            <person name="Sharon I."/>
            <person name="Castelle C.J."/>
            <person name="Probst A.J."/>
            <person name="Thomas B.C."/>
            <person name="Singh A."/>
            <person name="Wilkins M.J."/>
            <person name="Karaoz U."/>
            <person name="Brodie E.L."/>
            <person name="Williams K.H."/>
            <person name="Hubbard S.S."/>
            <person name="Banfield J.F."/>
        </authorList>
    </citation>
    <scope>NUCLEOTIDE SEQUENCE [LARGE SCALE GENOMIC DNA]</scope>
</reference>
<evidence type="ECO:0000259" key="7">
    <source>
        <dbReference type="PROSITE" id="PS50249"/>
    </source>
</evidence>
<comment type="similarity">
    <text evidence="6">Belongs to the UPF0758 family.</text>
</comment>
<dbReference type="CDD" id="cd08071">
    <property type="entry name" value="MPN_DUF2466"/>
    <property type="match status" value="1"/>
</dbReference>
<dbReference type="InterPro" id="IPR001405">
    <property type="entry name" value="UPF0758"/>
</dbReference>
<keyword evidence="1" id="KW-0645">Protease</keyword>
<dbReference type="InterPro" id="IPR046778">
    <property type="entry name" value="UPF0758_N"/>
</dbReference>
<dbReference type="InterPro" id="IPR037518">
    <property type="entry name" value="MPN"/>
</dbReference>
<feature type="domain" description="MPN" evidence="7">
    <location>
        <begin position="104"/>
        <end position="226"/>
    </location>
</feature>
<gene>
    <name evidence="8" type="ORF">A2Y85_08415</name>
</gene>
<organism evidence="8 9">
    <name type="scientific">candidate division WOR-3 bacterium RBG_13_43_14</name>
    <dbReference type="NCBI Taxonomy" id="1802590"/>
    <lineage>
        <taxon>Bacteria</taxon>
        <taxon>Bacteria division WOR-3</taxon>
    </lineage>
</organism>
<dbReference type="Pfam" id="PF20582">
    <property type="entry name" value="UPF0758_N"/>
    <property type="match status" value="1"/>
</dbReference>
<evidence type="ECO:0000313" key="8">
    <source>
        <dbReference type="EMBL" id="OGC43242.1"/>
    </source>
</evidence>
<sequence>MKIKDWPVDDRPREKFVKHGAYPLSDAELIAIVISKGIRHKTALDIAKELLSQIGGIHKLGNMKVKDIERMKILGLGRTKIITLLAALNLGRRSLSIRGEDEILFKTPGDVYKYYHPFITGLKHEIFKVAAVDGKNRYINDTTVSKGILDASLVHPREVFKFALEENASSIFLIHNHPSGILKPSDDDLRVTERLCRAGEIMGIKIVDHIIIADCDYYSFSQHNLI</sequence>
<dbReference type="NCBIfam" id="NF000642">
    <property type="entry name" value="PRK00024.1"/>
    <property type="match status" value="1"/>
</dbReference>
<proteinExistence type="inferred from homology"/>
<evidence type="ECO:0000256" key="2">
    <source>
        <dbReference type="ARBA" id="ARBA00022723"/>
    </source>
</evidence>
<accession>A0A1F4UE85</accession>
<dbReference type="Gene3D" id="3.40.140.10">
    <property type="entry name" value="Cytidine Deaminase, domain 2"/>
    <property type="match status" value="1"/>
</dbReference>
<dbReference type="GO" id="GO:0008237">
    <property type="term" value="F:metallopeptidase activity"/>
    <property type="evidence" value="ECO:0007669"/>
    <property type="project" value="UniProtKB-KW"/>
</dbReference>
<dbReference type="PANTHER" id="PTHR30471">
    <property type="entry name" value="DNA REPAIR PROTEIN RADC"/>
    <property type="match status" value="1"/>
</dbReference>
<dbReference type="EMBL" id="MEUM01000031">
    <property type="protein sequence ID" value="OGC43242.1"/>
    <property type="molecule type" value="Genomic_DNA"/>
</dbReference>
<keyword evidence="2" id="KW-0479">Metal-binding</keyword>
<keyword evidence="3" id="KW-0378">Hydrolase</keyword>
<dbReference type="Proteomes" id="UP000177025">
    <property type="component" value="Unassembled WGS sequence"/>
</dbReference>
<dbReference type="GO" id="GO:0046872">
    <property type="term" value="F:metal ion binding"/>
    <property type="evidence" value="ECO:0007669"/>
    <property type="project" value="UniProtKB-KW"/>
</dbReference>
<evidence type="ECO:0000256" key="6">
    <source>
        <dbReference type="RuleBase" id="RU003797"/>
    </source>
</evidence>
<evidence type="ECO:0000256" key="3">
    <source>
        <dbReference type="ARBA" id="ARBA00022801"/>
    </source>
</evidence>
<evidence type="ECO:0000256" key="5">
    <source>
        <dbReference type="ARBA" id="ARBA00023049"/>
    </source>
</evidence>
<dbReference type="NCBIfam" id="TIGR00608">
    <property type="entry name" value="radc"/>
    <property type="match status" value="1"/>
</dbReference>
<comment type="caution">
    <text evidence="8">The sequence shown here is derived from an EMBL/GenBank/DDBJ whole genome shotgun (WGS) entry which is preliminary data.</text>
</comment>
<dbReference type="GO" id="GO:0006508">
    <property type="term" value="P:proteolysis"/>
    <property type="evidence" value="ECO:0007669"/>
    <property type="project" value="UniProtKB-KW"/>
</dbReference>
<dbReference type="InterPro" id="IPR025657">
    <property type="entry name" value="RadC_JAB"/>
</dbReference>
<evidence type="ECO:0000256" key="4">
    <source>
        <dbReference type="ARBA" id="ARBA00022833"/>
    </source>
</evidence>
<protein>
    <recommendedName>
        <fullName evidence="7">MPN domain-containing protein</fullName>
    </recommendedName>
</protein>
<dbReference type="InterPro" id="IPR020891">
    <property type="entry name" value="UPF0758_CS"/>
</dbReference>
<keyword evidence="5" id="KW-0482">Metalloprotease</keyword>
<dbReference type="Pfam" id="PF04002">
    <property type="entry name" value="RadC"/>
    <property type="match status" value="1"/>
</dbReference>
<dbReference type="PROSITE" id="PS50249">
    <property type="entry name" value="MPN"/>
    <property type="match status" value="1"/>
</dbReference>